<evidence type="ECO:0000256" key="5">
    <source>
        <dbReference type="ARBA" id="ARBA00022989"/>
    </source>
</evidence>
<comment type="caution">
    <text evidence="8">The sequence shown here is derived from an EMBL/GenBank/DDBJ whole genome shotgun (WGS) entry which is preliminary data.</text>
</comment>
<keyword evidence="6 7" id="KW-0472">Membrane</keyword>
<evidence type="ECO:0000256" key="4">
    <source>
        <dbReference type="ARBA" id="ARBA00022692"/>
    </source>
</evidence>
<comment type="similarity">
    <text evidence="2">Belongs to the UPF0719 family.</text>
</comment>
<dbReference type="EMBL" id="JACOGG010000032">
    <property type="protein sequence ID" value="MBC3937124.1"/>
    <property type="molecule type" value="Genomic_DNA"/>
</dbReference>
<dbReference type="AlphaFoldDB" id="A0A923I3K6"/>
<reference evidence="8" key="1">
    <citation type="submission" date="2020-08" db="EMBL/GenBank/DDBJ databases">
        <title>Novel species isolated from subtropical streams in China.</title>
        <authorList>
            <person name="Lu H."/>
        </authorList>
    </citation>
    <scope>NUCLEOTIDE SEQUENCE</scope>
    <source>
        <strain evidence="8">CY7W</strain>
    </source>
</reference>
<feature type="transmembrane region" description="Helical" evidence="7">
    <location>
        <begin position="81"/>
        <end position="100"/>
    </location>
</feature>
<dbReference type="InterPro" id="IPR007140">
    <property type="entry name" value="DUF350"/>
</dbReference>
<accession>A0A923I3K6</accession>
<dbReference type="Proteomes" id="UP000612361">
    <property type="component" value="Unassembled WGS sequence"/>
</dbReference>
<evidence type="ECO:0000256" key="6">
    <source>
        <dbReference type="ARBA" id="ARBA00023136"/>
    </source>
</evidence>
<keyword evidence="4 7" id="KW-0812">Transmembrane</keyword>
<keyword evidence="3" id="KW-1003">Cell membrane</keyword>
<evidence type="ECO:0000313" key="9">
    <source>
        <dbReference type="Proteomes" id="UP000612361"/>
    </source>
</evidence>
<gene>
    <name evidence="8" type="ORF">H8K47_17340</name>
</gene>
<keyword evidence="9" id="KW-1185">Reference proteome</keyword>
<evidence type="ECO:0000313" key="8">
    <source>
        <dbReference type="EMBL" id="MBC3937124.1"/>
    </source>
</evidence>
<evidence type="ECO:0000256" key="2">
    <source>
        <dbReference type="ARBA" id="ARBA00005779"/>
    </source>
</evidence>
<dbReference type="PANTHER" id="PTHR40043:SF1">
    <property type="entry name" value="UPF0719 INNER MEMBRANE PROTEIN YJFL"/>
    <property type="match status" value="1"/>
</dbReference>
<dbReference type="GO" id="GO:0005886">
    <property type="term" value="C:plasma membrane"/>
    <property type="evidence" value="ECO:0007669"/>
    <property type="project" value="UniProtKB-SubCell"/>
</dbReference>
<feature type="transmembrane region" description="Helical" evidence="7">
    <location>
        <begin position="46"/>
        <end position="69"/>
    </location>
</feature>
<evidence type="ECO:0000256" key="7">
    <source>
        <dbReference type="SAM" id="Phobius"/>
    </source>
</evidence>
<name>A0A923I3K6_9BURK</name>
<comment type="subcellular location">
    <subcellularLocation>
        <location evidence="1">Cell membrane</location>
        <topology evidence="1">Multi-pass membrane protein</topology>
    </subcellularLocation>
</comment>
<protein>
    <submittedName>
        <fullName evidence="8">DUF350 domain-containing protein</fullName>
    </submittedName>
</protein>
<organism evidence="8 9">
    <name type="scientific">Undibacterium rugosum</name>
    <dbReference type="NCBI Taxonomy" id="2762291"/>
    <lineage>
        <taxon>Bacteria</taxon>
        <taxon>Pseudomonadati</taxon>
        <taxon>Pseudomonadota</taxon>
        <taxon>Betaproteobacteria</taxon>
        <taxon>Burkholderiales</taxon>
        <taxon>Oxalobacteraceae</taxon>
        <taxon>Undibacterium</taxon>
    </lineage>
</organism>
<proteinExistence type="inferred from homology"/>
<dbReference type="RefSeq" id="WP_162021145.1">
    <property type="nucleotide sequence ID" value="NZ_JACOGG010000032.1"/>
</dbReference>
<evidence type="ECO:0000256" key="1">
    <source>
        <dbReference type="ARBA" id="ARBA00004651"/>
    </source>
</evidence>
<feature type="transmembrane region" description="Helical" evidence="7">
    <location>
        <begin position="12"/>
        <end position="34"/>
    </location>
</feature>
<keyword evidence="5 7" id="KW-1133">Transmembrane helix</keyword>
<dbReference type="Pfam" id="PF03994">
    <property type="entry name" value="DUF350"/>
    <property type="match status" value="1"/>
</dbReference>
<feature type="transmembrane region" description="Helical" evidence="7">
    <location>
        <begin position="112"/>
        <end position="131"/>
    </location>
</feature>
<sequence>MSSHFFNSGLSAFFSHFLIAVLLLALFIAIYVRITPYKEITLIRAGNVAAAISLSGSMLGFAIALASAIANSISLFDMLTWGSIALVVQLLAFLLTRVMLPDIVSDIPQNKTASGIFLGAASFALGLLNAACMTY</sequence>
<dbReference type="PANTHER" id="PTHR40043">
    <property type="entry name" value="UPF0719 INNER MEMBRANE PROTEIN YJFL"/>
    <property type="match status" value="1"/>
</dbReference>
<evidence type="ECO:0000256" key="3">
    <source>
        <dbReference type="ARBA" id="ARBA00022475"/>
    </source>
</evidence>